<dbReference type="PIRSF" id="PIRSF000241">
    <property type="entry name" value="Urate_oxidase"/>
    <property type="match status" value="1"/>
</dbReference>
<dbReference type="GO" id="GO:0019628">
    <property type="term" value="P:urate catabolic process"/>
    <property type="evidence" value="ECO:0007669"/>
    <property type="project" value="TreeGrafter"/>
</dbReference>
<comment type="subcellular location">
    <subcellularLocation>
        <location evidence="1 7">Peroxisome</location>
    </subcellularLocation>
</comment>
<proteinExistence type="inferred from homology"/>
<keyword evidence="12" id="KW-1185">Reference proteome</keyword>
<evidence type="ECO:0000256" key="6">
    <source>
        <dbReference type="ARBA" id="ARBA00023140"/>
    </source>
</evidence>
<feature type="binding site" evidence="9">
    <location>
        <position position="183"/>
    </location>
    <ligand>
        <name>urate</name>
        <dbReference type="ChEBI" id="CHEBI:17775"/>
    </ligand>
</feature>
<evidence type="ECO:0000256" key="5">
    <source>
        <dbReference type="ARBA" id="ARBA00023002"/>
    </source>
</evidence>
<dbReference type="GO" id="GO:0004846">
    <property type="term" value="F:urate oxidase activity"/>
    <property type="evidence" value="ECO:0007669"/>
    <property type="project" value="UniProtKB-EC"/>
</dbReference>
<dbReference type="PRINTS" id="PR00093">
    <property type="entry name" value="URICASE"/>
</dbReference>
<feature type="binding site" evidence="9">
    <location>
        <position position="58"/>
    </location>
    <ligand>
        <name>urate</name>
        <dbReference type="ChEBI" id="CHEBI:17775"/>
    </ligand>
</feature>
<dbReference type="EMBL" id="CAMKVN010004291">
    <property type="protein sequence ID" value="CAI2186744.1"/>
    <property type="molecule type" value="Genomic_DNA"/>
</dbReference>
<organism evidence="11 12">
    <name type="scientific">Funneliformis geosporum</name>
    <dbReference type="NCBI Taxonomy" id="1117311"/>
    <lineage>
        <taxon>Eukaryota</taxon>
        <taxon>Fungi</taxon>
        <taxon>Fungi incertae sedis</taxon>
        <taxon>Mucoromycota</taxon>
        <taxon>Glomeromycotina</taxon>
        <taxon>Glomeromycetes</taxon>
        <taxon>Glomerales</taxon>
        <taxon>Glomeraceae</taxon>
        <taxon>Funneliformis</taxon>
    </lineage>
</organism>
<keyword evidence="6 7" id="KW-0576">Peroxisome</keyword>
<reference evidence="11" key="1">
    <citation type="submission" date="2022-08" db="EMBL/GenBank/DDBJ databases">
        <authorList>
            <person name="Kallberg Y."/>
            <person name="Tangrot J."/>
            <person name="Rosling A."/>
        </authorList>
    </citation>
    <scope>NUCLEOTIDE SEQUENCE</scope>
    <source>
        <strain evidence="11">Wild A</strain>
    </source>
</reference>
<feature type="binding site" evidence="9">
    <location>
        <position position="258"/>
    </location>
    <ligand>
        <name>O2</name>
        <dbReference type="ChEBI" id="CHEBI:15379"/>
    </ligand>
</feature>
<keyword evidence="5 7" id="KW-0560">Oxidoreductase</keyword>
<dbReference type="InterPro" id="IPR002042">
    <property type="entry name" value="Uricase"/>
</dbReference>
<feature type="binding site" evidence="9">
    <location>
        <position position="258"/>
    </location>
    <ligand>
        <name>5-hydroxyisourate</name>
        <dbReference type="ChEBI" id="CHEBI:18072"/>
    </ligand>
</feature>
<evidence type="ECO:0000256" key="8">
    <source>
        <dbReference type="PIRSR" id="PIRSR000241-1"/>
    </source>
</evidence>
<evidence type="ECO:0000256" key="2">
    <source>
        <dbReference type="ARBA" id="ARBA00004831"/>
    </source>
</evidence>
<feature type="binding site" evidence="9">
    <location>
        <position position="59"/>
    </location>
    <ligand>
        <name>urate</name>
        <dbReference type="ChEBI" id="CHEBI:17775"/>
    </ligand>
</feature>
<dbReference type="Pfam" id="PF01014">
    <property type="entry name" value="Uricase"/>
    <property type="match status" value="2"/>
</dbReference>
<dbReference type="InterPro" id="IPR019842">
    <property type="entry name" value="Uricase_CS"/>
</dbReference>
<dbReference type="PROSITE" id="PS00366">
    <property type="entry name" value="URICASE"/>
    <property type="match status" value="1"/>
</dbReference>
<dbReference type="PANTHER" id="PTHR42874:SF1">
    <property type="entry name" value="URICASE"/>
    <property type="match status" value="1"/>
</dbReference>
<evidence type="ECO:0000313" key="12">
    <source>
        <dbReference type="Proteomes" id="UP001153678"/>
    </source>
</evidence>
<dbReference type="PANTHER" id="PTHR42874">
    <property type="entry name" value="URICASE"/>
    <property type="match status" value="1"/>
</dbReference>
<name>A0A9W4SX64_9GLOM</name>
<feature type="binding site" evidence="9">
    <location>
        <position position="232"/>
    </location>
    <ligand>
        <name>urate</name>
        <dbReference type="ChEBI" id="CHEBI:17775"/>
    </ligand>
</feature>
<gene>
    <name evidence="11" type="ORF">FWILDA_LOCUS12730</name>
</gene>
<feature type="active site" description="Charge relay system" evidence="8">
    <location>
        <position position="13"/>
    </location>
</feature>
<keyword evidence="4 7" id="KW-0659">Purine metabolism</keyword>
<feature type="binding site" evidence="9">
    <location>
        <position position="232"/>
    </location>
    <ligand>
        <name>5-hydroxyisourate</name>
        <dbReference type="ChEBI" id="CHEBI:18072"/>
    </ligand>
</feature>
<feature type="active site" description="Charge relay system" evidence="8">
    <location>
        <position position="260"/>
    </location>
</feature>
<comment type="similarity">
    <text evidence="3 7 10">Belongs to the uricase family.</text>
</comment>
<dbReference type="FunFam" id="3.10.270.10:FF:000001">
    <property type="entry name" value="Uricase"/>
    <property type="match status" value="1"/>
</dbReference>
<dbReference type="GO" id="GO:0005777">
    <property type="term" value="C:peroxisome"/>
    <property type="evidence" value="ECO:0007669"/>
    <property type="project" value="UniProtKB-SubCell"/>
</dbReference>
<dbReference type="SUPFAM" id="SSF55620">
    <property type="entry name" value="Tetrahydrobiopterin biosynthesis enzymes-like"/>
    <property type="match status" value="2"/>
</dbReference>
<feature type="binding site" evidence="9">
    <location>
        <position position="258"/>
    </location>
    <ligand>
        <name>urate</name>
        <dbReference type="ChEBI" id="CHEBI:17775"/>
    </ligand>
</feature>
<dbReference type="OrthoDB" id="9992118at2759"/>
<feature type="active site" description="Charge relay system" evidence="8">
    <location>
        <position position="58"/>
    </location>
</feature>
<dbReference type="EC" id="1.7.3.3" evidence="7 10"/>
<evidence type="ECO:0000256" key="4">
    <source>
        <dbReference type="ARBA" id="ARBA00022631"/>
    </source>
</evidence>
<dbReference type="Proteomes" id="UP001153678">
    <property type="component" value="Unassembled WGS sequence"/>
</dbReference>
<feature type="binding site" evidence="9">
    <location>
        <position position="231"/>
    </location>
    <ligand>
        <name>urate</name>
        <dbReference type="ChEBI" id="CHEBI:17775"/>
    </ligand>
</feature>
<comment type="catalytic activity">
    <reaction evidence="7 10">
        <text>urate + O2 + H2O = 5-hydroxyisourate + H2O2</text>
        <dbReference type="Rhea" id="RHEA:21368"/>
        <dbReference type="ChEBI" id="CHEBI:15377"/>
        <dbReference type="ChEBI" id="CHEBI:15379"/>
        <dbReference type="ChEBI" id="CHEBI:16240"/>
        <dbReference type="ChEBI" id="CHEBI:17775"/>
        <dbReference type="ChEBI" id="CHEBI:18072"/>
        <dbReference type="EC" id="1.7.3.3"/>
    </reaction>
</comment>
<evidence type="ECO:0000313" key="11">
    <source>
        <dbReference type="EMBL" id="CAI2186744.1"/>
    </source>
</evidence>
<evidence type="ECO:0000256" key="10">
    <source>
        <dbReference type="RuleBase" id="RU004455"/>
    </source>
</evidence>
<evidence type="ECO:0000256" key="9">
    <source>
        <dbReference type="PIRSR" id="PIRSR000241-2"/>
    </source>
</evidence>
<evidence type="ECO:0000256" key="7">
    <source>
        <dbReference type="PIRNR" id="PIRNR000241"/>
    </source>
</evidence>
<sequence>MSEVFLQEQRYGKDRIRLVKVIRTGKFHEIVELTVCVLLEGDFTAAYTKADNSLVVATDTIKNTVYILAKQSSNVQKIEIFATEIGQHFISTYSHVSKANVWITQHKWTRMLVNERLHDHSFIRDGDDTRNTKVIVIKKDESKNTTIKIESGLKDLLVLKTTGSAFYGFMRDEYTTLLETDDRILSTSIDATWTYNTSNVSSISQIPFDNIFNSIRQITLDTFATDNSASVQATLYLMSKIALEKFQEINSIHYELPNKHYFAYDLDRFGLKNSGKDCDVYSPISDPSGLITATVARTEPKLCESDENVDRKKAELEKQIEELREKLEQL</sequence>
<dbReference type="NCBIfam" id="TIGR03383">
    <property type="entry name" value="urate_oxi"/>
    <property type="match status" value="1"/>
</dbReference>
<dbReference type="GO" id="GO:0006145">
    <property type="term" value="P:purine nucleobase catabolic process"/>
    <property type="evidence" value="ECO:0007669"/>
    <property type="project" value="TreeGrafter"/>
</dbReference>
<feature type="binding site" evidence="9">
    <location>
        <position position="183"/>
    </location>
    <ligand>
        <name>5-hydroxyisourate</name>
        <dbReference type="ChEBI" id="CHEBI:18072"/>
    </ligand>
</feature>
<protein>
    <recommendedName>
        <fullName evidence="7 10">Uricase</fullName>
        <ecNumber evidence="7 10">1.7.3.3</ecNumber>
    </recommendedName>
    <alternativeName>
        <fullName evidence="7">Urate oxidase</fullName>
    </alternativeName>
</protein>
<comment type="pathway">
    <text evidence="2 7">Purine metabolism; urate degradation; (S)-allantoin from urate: step 1/3.</text>
</comment>
<feature type="binding site" evidence="9">
    <location>
        <position position="166"/>
    </location>
    <ligand>
        <name>5-hydroxyisourate</name>
        <dbReference type="ChEBI" id="CHEBI:18072"/>
    </ligand>
</feature>
<feature type="binding site" evidence="9">
    <location>
        <position position="231"/>
    </location>
    <ligand>
        <name>5-hydroxyisourate</name>
        <dbReference type="ChEBI" id="CHEBI:18072"/>
    </ligand>
</feature>
<feature type="binding site" evidence="9">
    <location>
        <position position="166"/>
    </location>
    <ligand>
        <name>urate</name>
        <dbReference type="ChEBI" id="CHEBI:17775"/>
    </ligand>
</feature>
<evidence type="ECO:0000256" key="1">
    <source>
        <dbReference type="ARBA" id="ARBA00004275"/>
    </source>
</evidence>
<comment type="caution">
    <text evidence="11">The sequence shown here is derived from an EMBL/GenBank/DDBJ whole genome shotgun (WGS) entry which is preliminary data.</text>
</comment>
<accession>A0A9W4SX64</accession>
<comment type="function">
    <text evidence="7 10">Catalyzes the oxidation of uric acid to 5-hydroxyisourate, which is further processed to form (S)-allantoin.</text>
</comment>
<dbReference type="AlphaFoldDB" id="A0A9W4SX64"/>
<dbReference type="Gene3D" id="3.10.270.10">
    <property type="entry name" value="Urate Oxidase"/>
    <property type="match status" value="1"/>
</dbReference>
<evidence type="ECO:0000256" key="3">
    <source>
        <dbReference type="ARBA" id="ARBA00009760"/>
    </source>
</evidence>